<dbReference type="Proteomes" id="UP000077824">
    <property type="component" value="Chromosome"/>
</dbReference>
<reference evidence="1 2" key="1">
    <citation type="submission" date="2016-04" db="EMBL/GenBank/DDBJ databases">
        <title>Complete Genome Sequence of Chryseobacterium sp. IHBB 10212.</title>
        <authorList>
            <person name="Pal M."/>
            <person name="Swarnkar M.K."/>
            <person name="Kaushal K."/>
            <person name="Chhibber S."/>
            <person name="Singh A.K."/>
            <person name="Gulati A."/>
        </authorList>
    </citation>
    <scope>NUCLEOTIDE SEQUENCE [LARGE SCALE GENOMIC DNA]</scope>
    <source>
        <strain evidence="1 2">IHBB 10212</strain>
    </source>
</reference>
<dbReference type="AlphaFoldDB" id="A0A172XUZ6"/>
<evidence type="ECO:0000313" key="2">
    <source>
        <dbReference type="Proteomes" id="UP000077824"/>
    </source>
</evidence>
<dbReference type="EMBL" id="CP015199">
    <property type="protein sequence ID" value="ANF50774.1"/>
    <property type="molecule type" value="Genomic_DNA"/>
</dbReference>
<dbReference type="OrthoDB" id="1367097at2"/>
<evidence type="ECO:0000313" key="1">
    <source>
        <dbReference type="EMBL" id="ANF50774.1"/>
    </source>
</evidence>
<dbReference type="KEGG" id="chh:A0O34_09685"/>
<dbReference type="RefSeq" id="WP_066754140.1">
    <property type="nucleotide sequence ID" value="NZ_CP015199.1"/>
</dbReference>
<sequence length="100" mass="11726">MKHTKEQILEKAIKVIKDLDGNQSMRKVNHVTFIGNNKLSRGNNIDKEHPCWIAYIESLFGNEDHLTISDETSEPLYYQNFNLITLEIIKNNEGIYQYQK</sequence>
<organism evidence="1 2">
    <name type="scientific">Chryseobacterium glaciei</name>
    <dbReference type="NCBI Taxonomy" id="1685010"/>
    <lineage>
        <taxon>Bacteria</taxon>
        <taxon>Pseudomonadati</taxon>
        <taxon>Bacteroidota</taxon>
        <taxon>Flavobacteriia</taxon>
        <taxon>Flavobacteriales</taxon>
        <taxon>Weeksellaceae</taxon>
        <taxon>Chryseobacterium group</taxon>
        <taxon>Chryseobacterium</taxon>
    </lineage>
</organism>
<dbReference type="STRING" id="1685010.A0O34_09685"/>
<name>A0A172XUZ6_9FLAO</name>
<accession>A0A172XUZ6</accession>
<gene>
    <name evidence="1" type="ORF">A0O34_09685</name>
</gene>
<protein>
    <submittedName>
        <fullName evidence="1">Uncharacterized protein</fullName>
    </submittedName>
</protein>
<keyword evidence="2" id="KW-1185">Reference proteome</keyword>
<proteinExistence type="predicted"/>